<evidence type="ECO:0000313" key="3">
    <source>
        <dbReference type="EMBL" id="KAA6399904.1"/>
    </source>
</evidence>
<sequence length="669" mass="76860">MFQSLLWLLLLIYSGFSQQTCDFQHDDVIQYDSAVNCLNSIPITSDKKEQNEVFEILNSYAALNVFGDALLSPSEPFKPLAIDLVSEINKLSTQNFSNTNELYQNISQLFMRLKDPHSTFHKACNSLFTFILPYNLRAVLDSSNQSKVVLQLSKLPPQFKYVNDFYKRLPGFQEIENGTILAINITGGPTGGDDPAQLLMNWADENIYYSKTSPARFNKAIQSDFSIRNQSVYNMPVNKAINLTLLVPDKESYQSTQCEKDCQQKEINQIKKDKQIQVELPWYAIVKETVKSLNEKCPVDYSYLDENEQDIEEKEEEINSKQIKKLFYSSYDSWKRMADDLQIQQPYVEREEEEQTNPDPLVELLVNSTHVRLYYYKNLSIGLLRIKSFAPGNGISDIENEINQDIAKNEQNIQVSNLRQSNPHYDVGSAPGGSVRDSDWIHQFRKDSARRKWKYLPNPFPRMGTLIRFPFEEIYSTKQKERNIPLEFKINSPDKIIQYFSSFIEEDEYQIQSVIDIIGKVGSYFRSCFDWEYDQGNTCIPKHKQKHTEYGRKCDVSTQKFDGVCDVSKCATNYFLHPDSLKCTLIPKPHKSLLSTKAIITILIFVIIALTTIICIIGCLYIYIRKRNRRGSSEYSSIGGQGGDYQSNYAQIGSGSYYQSGGGGYQSNI</sequence>
<reference evidence="3 4" key="1">
    <citation type="submission" date="2019-03" db="EMBL/GenBank/DDBJ databases">
        <title>Single cell metagenomics reveals metabolic interactions within the superorganism composed of flagellate Streblomastix strix and complex community of Bacteroidetes bacteria on its surface.</title>
        <authorList>
            <person name="Treitli S.C."/>
            <person name="Kolisko M."/>
            <person name="Husnik F."/>
            <person name="Keeling P."/>
            <person name="Hampl V."/>
        </authorList>
    </citation>
    <scope>NUCLEOTIDE SEQUENCE [LARGE SCALE GENOMIC DNA]</scope>
    <source>
        <strain evidence="3">ST1C</strain>
    </source>
</reference>
<comment type="caution">
    <text evidence="3">The sequence shown here is derived from an EMBL/GenBank/DDBJ whole genome shotgun (WGS) entry which is preliminary data.</text>
</comment>
<feature type="chain" id="PRO_5023919793" description="MACPF domain-containing protein" evidence="2">
    <location>
        <begin position="18"/>
        <end position="669"/>
    </location>
</feature>
<keyword evidence="1" id="KW-0812">Transmembrane</keyword>
<evidence type="ECO:0008006" key="5">
    <source>
        <dbReference type="Google" id="ProtNLM"/>
    </source>
</evidence>
<dbReference type="InterPro" id="IPR052766">
    <property type="entry name" value="S41A_metabolite_peptidase"/>
</dbReference>
<dbReference type="Proteomes" id="UP000324800">
    <property type="component" value="Unassembled WGS sequence"/>
</dbReference>
<gene>
    <name evidence="3" type="ORF">EZS28_004565</name>
</gene>
<organism evidence="3 4">
    <name type="scientific">Streblomastix strix</name>
    <dbReference type="NCBI Taxonomy" id="222440"/>
    <lineage>
        <taxon>Eukaryota</taxon>
        <taxon>Metamonada</taxon>
        <taxon>Preaxostyla</taxon>
        <taxon>Oxymonadida</taxon>
        <taxon>Streblomastigidae</taxon>
        <taxon>Streblomastix</taxon>
    </lineage>
</organism>
<evidence type="ECO:0000256" key="1">
    <source>
        <dbReference type="SAM" id="Phobius"/>
    </source>
</evidence>
<feature type="signal peptide" evidence="2">
    <location>
        <begin position="1"/>
        <end position="17"/>
    </location>
</feature>
<proteinExistence type="predicted"/>
<keyword evidence="1" id="KW-1133">Transmembrane helix</keyword>
<dbReference type="PANTHER" id="PTHR37049:SF4">
    <property type="entry name" value="RHODANESE DOMAIN-CONTAINING PROTEIN"/>
    <property type="match status" value="1"/>
</dbReference>
<protein>
    <recommendedName>
        <fullName evidence="5">MACPF domain-containing protein</fullName>
    </recommendedName>
</protein>
<evidence type="ECO:0000256" key="2">
    <source>
        <dbReference type="SAM" id="SignalP"/>
    </source>
</evidence>
<dbReference type="PANTHER" id="PTHR37049">
    <property type="entry name" value="PEPTIDASE S41 FAMILY PROTEIN"/>
    <property type="match status" value="1"/>
</dbReference>
<keyword evidence="1" id="KW-0472">Membrane</keyword>
<feature type="transmembrane region" description="Helical" evidence="1">
    <location>
        <begin position="598"/>
        <end position="624"/>
    </location>
</feature>
<dbReference type="AlphaFoldDB" id="A0A5J4WXU6"/>
<accession>A0A5J4WXU6</accession>
<evidence type="ECO:0000313" key="4">
    <source>
        <dbReference type="Proteomes" id="UP000324800"/>
    </source>
</evidence>
<name>A0A5J4WXU6_9EUKA</name>
<dbReference type="OrthoDB" id="27214at2759"/>
<keyword evidence="2" id="KW-0732">Signal</keyword>
<dbReference type="EMBL" id="SNRW01000658">
    <property type="protein sequence ID" value="KAA6399904.1"/>
    <property type="molecule type" value="Genomic_DNA"/>
</dbReference>